<evidence type="ECO:0000256" key="3">
    <source>
        <dbReference type="ARBA" id="ARBA00022827"/>
    </source>
</evidence>
<dbReference type="InterPro" id="IPR020946">
    <property type="entry name" value="Flavin_mOase-like"/>
</dbReference>
<evidence type="ECO:0000256" key="2">
    <source>
        <dbReference type="ARBA" id="ARBA00022630"/>
    </source>
</evidence>
<dbReference type="PANTHER" id="PTHR42877">
    <property type="entry name" value="L-ORNITHINE N(5)-MONOOXYGENASE-RELATED"/>
    <property type="match status" value="1"/>
</dbReference>
<dbReference type="InterPro" id="IPR051209">
    <property type="entry name" value="FAD-bind_Monooxygenase_sf"/>
</dbReference>
<keyword evidence="4" id="KW-0560">Oxidoreductase</keyword>
<dbReference type="EMBL" id="LYXU01000056">
    <property type="protein sequence ID" value="OBS16896.1"/>
    <property type="molecule type" value="Genomic_DNA"/>
</dbReference>
<dbReference type="Proteomes" id="UP000091967">
    <property type="component" value="Unassembled WGS sequence"/>
</dbReference>
<dbReference type="GO" id="GO:0050661">
    <property type="term" value="F:NADP binding"/>
    <property type="evidence" value="ECO:0007669"/>
    <property type="project" value="InterPro"/>
</dbReference>
<dbReference type="SUPFAM" id="SSF53098">
    <property type="entry name" value="Ribonuclease H-like"/>
    <property type="match status" value="1"/>
</dbReference>
<reference evidence="7 8" key="1">
    <citation type="submission" date="2016-06" db="EMBL/GenBank/DDBJ databases">
        <title>Living apart together: crosstalk between the core and supernumerary genomes in a fungal plant pathogen.</title>
        <authorList>
            <person name="Vanheule A."/>
            <person name="Audenaert K."/>
            <person name="Warris S."/>
            <person name="Van De Geest H."/>
            <person name="Schijlen E."/>
            <person name="Hofte M."/>
            <person name="De Saeger S."/>
            <person name="Haesaert G."/>
            <person name="Waalwijk C."/>
            <person name="Van Der Lee T."/>
        </authorList>
    </citation>
    <scope>NUCLEOTIDE SEQUENCE [LARGE SCALE GENOMIC DNA]</scope>
    <source>
        <strain evidence="7 8">2516</strain>
    </source>
</reference>
<feature type="region of interest" description="Disordered" evidence="5">
    <location>
        <begin position="1136"/>
        <end position="1155"/>
    </location>
</feature>
<protein>
    <recommendedName>
        <fullName evidence="6">HAT C-terminal dimerisation domain-containing protein</fullName>
    </recommendedName>
</protein>
<evidence type="ECO:0000313" key="7">
    <source>
        <dbReference type="EMBL" id="OBS16896.1"/>
    </source>
</evidence>
<keyword evidence="8" id="KW-1185">Reference proteome</keyword>
<dbReference type="AlphaFoldDB" id="A0A1B8A8T8"/>
<keyword evidence="3" id="KW-0274">FAD</keyword>
<accession>A0A1B8A8T8</accession>
<evidence type="ECO:0000256" key="5">
    <source>
        <dbReference type="SAM" id="MobiDB-lite"/>
    </source>
</evidence>
<dbReference type="GO" id="GO:0050660">
    <property type="term" value="F:flavin adenine dinucleotide binding"/>
    <property type="evidence" value="ECO:0007669"/>
    <property type="project" value="InterPro"/>
</dbReference>
<evidence type="ECO:0000256" key="1">
    <source>
        <dbReference type="ARBA" id="ARBA00010139"/>
    </source>
</evidence>
<evidence type="ECO:0000313" key="8">
    <source>
        <dbReference type="Proteomes" id="UP000091967"/>
    </source>
</evidence>
<comment type="caution">
    <text evidence="7">The sequence shown here is derived from an EMBL/GenBank/DDBJ whole genome shotgun (WGS) entry which is preliminary data.</text>
</comment>
<dbReference type="PANTHER" id="PTHR42877:SF1">
    <property type="entry name" value="FAD-BINDING MONOOXYGENASE STCW"/>
    <property type="match status" value="1"/>
</dbReference>
<dbReference type="Gene3D" id="3.50.50.60">
    <property type="entry name" value="FAD/NAD(P)-binding domain"/>
    <property type="match status" value="2"/>
</dbReference>
<comment type="similarity">
    <text evidence="1">Belongs to the FAD-binding monooxygenase family.</text>
</comment>
<dbReference type="InterPro" id="IPR012337">
    <property type="entry name" value="RNaseH-like_sf"/>
</dbReference>
<dbReference type="Pfam" id="PF00743">
    <property type="entry name" value="FMO-like"/>
    <property type="match status" value="1"/>
</dbReference>
<feature type="compositionally biased region" description="Low complexity" evidence="5">
    <location>
        <begin position="1145"/>
        <end position="1155"/>
    </location>
</feature>
<dbReference type="InterPro" id="IPR008906">
    <property type="entry name" value="HATC_C_dom"/>
</dbReference>
<evidence type="ECO:0000256" key="4">
    <source>
        <dbReference type="ARBA" id="ARBA00023002"/>
    </source>
</evidence>
<sequence>MIGPDGRFDYSTPGSHGYSIPNTTYGDASNRRLKVVTIGAGFSGILLAYELQKKCQNVEHVIYEKNHEIGGTWLENRYPNCACDVPSHGYTYNFALNPDWPRFFSYSQDIWEYLNKVTHTFGLRKYMTFNTEVVGAVFDESRGKWRLKIRCNIPQTGKFDPTKESEGEIFYDECDLLLYATGMLNKFKWPEITGLERFKGRLVHTAHWPKDYQAEQWKQDRVAVIGSGASSVQTVPGMQPYVKHMDVFVRTGVWFVQIANNFGANHEYTDEQKREFKEHPEKLVAHAKDIENQINNMWGVFYTSSERQESTRELSRQRMAEFIKDERLLKGFTPKFELGCRRVTPGDPYMHAIQEPNVDVHFTHAQTVTEDGIIGGDGVERKCDTIVCATGFDVSYRPRFPVIGLNGVDLGKKWENAPEGYLGLGSADMPNFIIFVGPTWPVANGSISGGVQAVANYAVQIVHKMQKDNIKYWAPKQHVVDQFNDHAQEWYKHTVWKDSCRSWYKNNNTGRINAVWPGSSLHYIDVISVPRYEDFIIQYHNNNNMWAFLVCGFCVKKRDLRPSHYDARNLSNVELHLSSFHNVRNASAKRTVPNTLKRPHDMADQMSVVSFFGLDVNDANQQAMANRLVASFNKEEFQRKMVKWMVSANLPFRTAQHPFLREVLEYLSPSVGIQRAHISDKSVRAIAFREYEKNKGLVAKTLQESPGQVHLAFDGWTSTNGLSLYGVSAVYRDRQAQPHKIVLGLPEMDGRHTEKNIAAAVLEVISSYDIEKKIGYFTVDNASNNDTALAEIGDALGFHWPERRVRCLGHVINLVVKALLFGQDYESFERDVNDGLLTVQREHEQWRKRGPIGKLHNFCQEVNRSDLWTRKLISAQEHRIREAAEDSGFKAHKPVKVVTDNATRWLSQFYMMQRALRLKPFYDTFIFEARAHFNSENRTRCGNLRKGVREPYFLQEGNRLEESDWEAIQALHDILLNFELVIKSLQGDSQSREKQRSLGEEAIDQIHGASWEILDAYEFLLDGLETAKGIVAGLPEGDHLVVNVNNAWKKLDSYYAKVGESPLIYAAAVLNPGKRWDAFDGWYEDHPNWIDAARQQVHRLWREQYKDLPIDAEDVLEPPRKALRLSTNKFTNFKKQRRDVSGQTSASLSPCASPAATEPDEFELWEHDHAAGDKHVEDPRLYWHKRRQKYPRLSRMALDLHTVLPMSAEVERLFSVTGHMVVPLRNRLHADTLSLCQTIRSWYHAGVIQDLDPMLKWTGNMIPDVEESED</sequence>
<dbReference type="GO" id="GO:0046983">
    <property type="term" value="F:protein dimerization activity"/>
    <property type="evidence" value="ECO:0007669"/>
    <property type="project" value="InterPro"/>
</dbReference>
<keyword evidence="2" id="KW-0285">Flavoprotein</keyword>
<name>A0A1B8A8T8_FUSPO</name>
<gene>
    <name evidence="7" type="ORF">FPOA_12537</name>
</gene>
<dbReference type="Pfam" id="PF05699">
    <property type="entry name" value="Dimer_Tnp_hAT"/>
    <property type="match status" value="1"/>
</dbReference>
<dbReference type="SUPFAM" id="SSF51905">
    <property type="entry name" value="FAD/NAD(P)-binding domain"/>
    <property type="match status" value="1"/>
</dbReference>
<evidence type="ECO:0000259" key="6">
    <source>
        <dbReference type="Pfam" id="PF05699"/>
    </source>
</evidence>
<proteinExistence type="inferred from homology"/>
<organism evidence="7 8">
    <name type="scientific">Fusarium poae</name>
    <dbReference type="NCBI Taxonomy" id="36050"/>
    <lineage>
        <taxon>Eukaryota</taxon>
        <taxon>Fungi</taxon>
        <taxon>Dikarya</taxon>
        <taxon>Ascomycota</taxon>
        <taxon>Pezizomycotina</taxon>
        <taxon>Sordariomycetes</taxon>
        <taxon>Hypocreomycetidae</taxon>
        <taxon>Hypocreales</taxon>
        <taxon>Nectriaceae</taxon>
        <taxon>Fusarium</taxon>
    </lineage>
</organism>
<feature type="domain" description="HAT C-terminal dimerisation" evidence="6">
    <location>
        <begin position="1177"/>
        <end position="1243"/>
    </location>
</feature>
<dbReference type="InterPro" id="IPR036188">
    <property type="entry name" value="FAD/NAD-bd_sf"/>
</dbReference>
<dbReference type="GO" id="GO:0004499">
    <property type="term" value="F:N,N-dimethylaniline monooxygenase activity"/>
    <property type="evidence" value="ECO:0007669"/>
    <property type="project" value="InterPro"/>
</dbReference>